<dbReference type="InterPro" id="IPR020175">
    <property type="entry name" value="Herpes_gL_rhadinovirus"/>
</dbReference>
<evidence type="ECO:0000256" key="5">
    <source>
        <dbReference type="ARBA" id="ARBA00022729"/>
    </source>
</evidence>
<keyword evidence="6" id="KW-1040">Host Golgi apparatus</keyword>
<accession>A0A0B4Q5E4</accession>
<dbReference type="HAMAP" id="MF_04034">
    <property type="entry name" value="HSV_GL_alphagamma"/>
    <property type="match status" value="1"/>
</dbReference>
<dbReference type="GO" id="GO:0019064">
    <property type="term" value="P:fusion of virus membrane with host plasma membrane"/>
    <property type="evidence" value="ECO:0007669"/>
    <property type="project" value="UniProtKB-KW"/>
</dbReference>
<evidence type="ECO:0000256" key="11">
    <source>
        <dbReference type="ARBA" id="ARBA00023180"/>
    </source>
</evidence>
<reference evidence="13 14" key="1">
    <citation type="journal article" date="2015" name="Genome Announc.">
        <title>Genome sequences of equid herpesviruses 2 and 5.</title>
        <authorList>
            <person name="Wilkie G.S."/>
            <person name="Kerr K."/>
            <person name="Stewart J.P."/>
            <person name="Studdert M.J."/>
            <person name="Davison A.J."/>
        </authorList>
    </citation>
    <scope>NUCLEOTIDE SEQUENCE [LARGE SCALE GENOMIC DNA]</scope>
    <source>
        <strain evidence="13">G9/92</strain>
    </source>
</reference>
<keyword evidence="12" id="KW-1160">Virus entry into host cell</keyword>
<dbReference type="PROSITE" id="PS52026">
    <property type="entry name" value="GL_GHV"/>
    <property type="match status" value="1"/>
</dbReference>
<dbReference type="Gene3D" id="3.10.390.20">
    <property type="entry name" value="Viral glycoprotein L"/>
    <property type="match status" value="1"/>
</dbReference>
<keyword evidence="2" id="KW-1032">Host cell membrane</keyword>
<gene>
    <name evidence="13" type="primary">ORF47</name>
</gene>
<dbReference type="Proteomes" id="UP000163076">
    <property type="component" value="Segment"/>
</dbReference>
<proteinExistence type="inferred from homology"/>
<evidence type="ECO:0000256" key="12">
    <source>
        <dbReference type="ARBA" id="ARBA00023296"/>
    </source>
</evidence>
<keyword evidence="1" id="KW-1168">Fusion of virus membrane with host membrane</keyword>
<evidence type="ECO:0000256" key="3">
    <source>
        <dbReference type="ARBA" id="ARBA00022521"/>
    </source>
</evidence>
<keyword evidence="11" id="KW-0325">Glycoprotein</keyword>
<protein>
    <submittedName>
        <fullName evidence="13">Envelope glycoprotein L</fullName>
    </submittedName>
</protein>
<keyword evidence="7" id="KW-0946">Virion</keyword>
<dbReference type="InterPro" id="IPR038313">
    <property type="entry name" value="Herpes_gL_rhadinovirus_sf"/>
</dbReference>
<sequence length="164" mass="18014">MRSLDRYAIFILLACGLLWRPCLSSVPMPCCPIDSKKDVSGLPSVFEVKEIFFNYPQTCNYTNVAQFTYVPQGANVSTVVCANGFNLMSFILAVLQRVFAKPHNMGLLAENINKIRTDYALNFTAVNSESSRFNVVPVVRNGKVVTTTRVVKRSARSGSGAPPG</sequence>
<organism evidence="13 14">
    <name type="scientific">Equid gammaherpesvirus 2</name>
    <name type="common">Equine herpesvirus 2</name>
    <dbReference type="NCBI Taxonomy" id="12657"/>
    <lineage>
        <taxon>Viruses</taxon>
        <taxon>Duplodnaviria</taxon>
        <taxon>Heunggongvirae</taxon>
        <taxon>Peploviricota</taxon>
        <taxon>Herviviricetes</taxon>
        <taxon>Herpesvirales</taxon>
        <taxon>Orthoherpesviridae</taxon>
        <taxon>Gammaherpesvirinae</taxon>
        <taxon>Percavirus</taxon>
        <taxon>Percavirus equidgamma2</taxon>
    </lineage>
</organism>
<keyword evidence="5" id="KW-0732">Signal</keyword>
<evidence type="ECO:0000313" key="14">
    <source>
        <dbReference type="Proteomes" id="UP000163076"/>
    </source>
</evidence>
<dbReference type="GO" id="GO:0046718">
    <property type="term" value="P:symbiont entry into host cell"/>
    <property type="evidence" value="ECO:0007669"/>
    <property type="project" value="UniProtKB-KW"/>
</dbReference>
<keyword evidence="4" id="KW-1162">Viral penetration into host cytoplasm</keyword>
<dbReference type="Pfam" id="PF11108">
    <property type="entry name" value="Phage_glycop_gL"/>
    <property type="match status" value="1"/>
</dbReference>
<evidence type="ECO:0000256" key="8">
    <source>
        <dbReference type="ARBA" id="ARBA00022870"/>
    </source>
</evidence>
<keyword evidence="9 13" id="KW-0261">Viral envelope protein</keyword>
<evidence type="ECO:0000256" key="7">
    <source>
        <dbReference type="ARBA" id="ARBA00022844"/>
    </source>
</evidence>
<evidence type="ECO:0000256" key="1">
    <source>
        <dbReference type="ARBA" id="ARBA00022506"/>
    </source>
</evidence>
<evidence type="ECO:0000313" key="13">
    <source>
        <dbReference type="EMBL" id="AIU39492.1"/>
    </source>
</evidence>
<dbReference type="GO" id="GO:0019031">
    <property type="term" value="C:viral envelope"/>
    <property type="evidence" value="ECO:0007669"/>
    <property type="project" value="UniProtKB-KW"/>
</dbReference>
<keyword evidence="8" id="KW-1043">Host membrane</keyword>
<evidence type="ECO:0000256" key="4">
    <source>
        <dbReference type="ARBA" id="ARBA00022595"/>
    </source>
</evidence>
<evidence type="ECO:0000256" key="9">
    <source>
        <dbReference type="ARBA" id="ARBA00022879"/>
    </source>
</evidence>
<name>A0A0B4Q5E4_9GAMA</name>
<dbReference type="EMBL" id="KM924294">
    <property type="protein sequence ID" value="AIU39492.1"/>
    <property type="molecule type" value="Genomic_DNA"/>
</dbReference>
<keyword evidence="10" id="KW-0472">Membrane</keyword>
<dbReference type="InterPro" id="IPR034708">
    <property type="entry name" value="HSV_GL_alphagamma"/>
</dbReference>
<evidence type="ECO:0000256" key="6">
    <source>
        <dbReference type="ARBA" id="ARBA00022812"/>
    </source>
</evidence>
<keyword evidence="3" id="KW-1169">Fusion of virus membrane with host cell membrane</keyword>
<evidence type="ECO:0000256" key="10">
    <source>
        <dbReference type="ARBA" id="ARBA00023136"/>
    </source>
</evidence>
<evidence type="ECO:0000256" key="2">
    <source>
        <dbReference type="ARBA" id="ARBA00022511"/>
    </source>
</evidence>